<dbReference type="InterPro" id="IPR001128">
    <property type="entry name" value="Cyt_P450"/>
</dbReference>
<sequence length="492" mass="55226">MIRSTIEILKNASPTAISIAGAVVFLALNLVIRAYLNPLSGYPGPWISKYTGLYEKYQFLSGNKPRYVHRLHKKYGPIVRVSPTELAISDASAAKEIHRVGGRFLKSEFYDNIGHRGGKTLFNTTDPHRHAIRRKLLSAGMTRNNLAQLEPDVMKRVRLAIQRMAEEKKNRGVIDVFKWWTFMASDVIAELSFGESFKTLEQGQETQFVKALQNQSFFMAIRTTFPTLLPYAQLIPLPIFKEVQAGGQRIFMHARQAIGRYKTMLESGVSTRKTLFTNILKGGPDGLTELEIIQEACGYIVAGSDTTAITLTYLVWSVCKNPSIRDKLVEEVKALPEDFSEEHVRDLPYLNQVINEALRIHSAVPSALPRKVPPEGAKLAGYQIPGGTTVSTQAYTLHRDPDLFPIAESFNPARWENPTKDMKHGFMPFGGGSRICIGMHLAWMELLLGATLFFRTFPNAKVSIREGMCDEDMVMNMYLLVSPVARRCLIEA</sequence>
<keyword evidence="3 6" id="KW-0479">Metal-binding</keyword>
<evidence type="ECO:0000256" key="4">
    <source>
        <dbReference type="ARBA" id="ARBA00023002"/>
    </source>
</evidence>
<feature type="transmembrane region" description="Helical" evidence="8">
    <location>
        <begin position="12"/>
        <end position="36"/>
    </location>
</feature>
<keyword evidence="7" id="KW-0503">Monooxygenase</keyword>
<comment type="caution">
    <text evidence="9">The sequence shown here is derived from an EMBL/GenBank/DDBJ whole genome shotgun (WGS) entry which is preliminary data.</text>
</comment>
<dbReference type="InterPro" id="IPR050121">
    <property type="entry name" value="Cytochrome_P450_monoxygenase"/>
</dbReference>
<dbReference type="Gene3D" id="1.10.630.10">
    <property type="entry name" value="Cytochrome P450"/>
    <property type="match status" value="1"/>
</dbReference>
<comment type="similarity">
    <text evidence="2 7">Belongs to the cytochrome P450 family.</text>
</comment>
<dbReference type="SUPFAM" id="SSF48264">
    <property type="entry name" value="Cytochrome P450"/>
    <property type="match status" value="1"/>
</dbReference>
<keyword evidence="10" id="KW-1185">Reference proteome</keyword>
<evidence type="ECO:0000256" key="1">
    <source>
        <dbReference type="ARBA" id="ARBA00001971"/>
    </source>
</evidence>
<dbReference type="GO" id="GO:0004497">
    <property type="term" value="F:monooxygenase activity"/>
    <property type="evidence" value="ECO:0007669"/>
    <property type="project" value="UniProtKB-KW"/>
</dbReference>
<reference evidence="9" key="1">
    <citation type="submission" date="2021-12" db="EMBL/GenBank/DDBJ databases">
        <title>Convergent genome expansion in fungi linked to evolution of root-endophyte symbiosis.</title>
        <authorList>
            <consortium name="DOE Joint Genome Institute"/>
            <person name="Ke Y.-H."/>
            <person name="Bonito G."/>
            <person name="Liao H.-L."/>
            <person name="Looney B."/>
            <person name="Rojas-Flechas A."/>
            <person name="Nash J."/>
            <person name="Hameed K."/>
            <person name="Schadt C."/>
            <person name="Martin F."/>
            <person name="Crous P.W."/>
            <person name="Miettinen O."/>
            <person name="Magnuson J.K."/>
            <person name="Labbe J."/>
            <person name="Jacobson D."/>
            <person name="Doktycz M.J."/>
            <person name="Veneault-Fourrey C."/>
            <person name="Kuo A."/>
            <person name="Mondo S."/>
            <person name="Calhoun S."/>
            <person name="Riley R."/>
            <person name="Ohm R."/>
            <person name="LaButti K."/>
            <person name="Andreopoulos B."/>
            <person name="Pangilinan J."/>
            <person name="Nolan M."/>
            <person name="Tritt A."/>
            <person name="Clum A."/>
            <person name="Lipzen A."/>
            <person name="Daum C."/>
            <person name="Barry K."/>
            <person name="Grigoriev I.V."/>
            <person name="Vilgalys R."/>
        </authorList>
    </citation>
    <scope>NUCLEOTIDE SEQUENCE</scope>
    <source>
        <strain evidence="9">PMI_201</strain>
    </source>
</reference>
<keyword evidence="8" id="KW-0812">Transmembrane</keyword>
<evidence type="ECO:0000313" key="9">
    <source>
        <dbReference type="EMBL" id="KAH8703985.1"/>
    </source>
</evidence>
<feature type="binding site" description="axial binding residue" evidence="6">
    <location>
        <position position="436"/>
    </location>
    <ligand>
        <name>heme</name>
        <dbReference type="ChEBI" id="CHEBI:30413"/>
    </ligand>
    <ligandPart>
        <name>Fe</name>
        <dbReference type="ChEBI" id="CHEBI:18248"/>
    </ligandPart>
</feature>
<keyword evidence="8" id="KW-1133">Transmembrane helix</keyword>
<dbReference type="InterPro" id="IPR017972">
    <property type="entry name" value="Cyt_P450_CS"/>
</dbReference>
<dbReference type="Pfam" id="PF00067">
    <property type="entry name" value="p450"/>
    <property type="match status" value="1"/>
</dbReference>
<evidence type="ECO:0000256" key="7">
    <source>
        <dbReference type="RuleBase" id="RU000461"/>
    </source>
</evidence>
<dbReference type="PRINTS" id="PR00463">
    <property type="entry name" value="EP450I"/>
</dbReference>
<dbReference type="CDD" id="cd11059">
    <property type="entry name" value="CYP_fungal"/>
    <property type="match status" value="1"/>
</dbReference>
<dbReference type="PANTHER" id="PTHR24305">
    <property type="entry name" value="CYTOCHROME P450"/>
    <property type="match status" value="1"/>
</dbReference>
<dbReference type="RefSeq" id="XP_046077003.1">
    <property type="nucleotide sequence ID" value="XM_046212925.1"/>
</dbReference>
<dbReference type="PRINTS" id="PR00385">
    <property type="entry name" value="P450"/>
</dbReference>
<keyword evidence="6 7" id="KW-0349">Heme</keyword>
<dbReference type="EMBL" id="JAJTJA010000002">
    <property type="protein sequence ID" value="KAH8703985.1"/>
    <property type="molecule type" value="Genomic_DNA"/>
</dbReference>
<keyword evidence="8" id="KW-0472">Membrane</keyword>
<comment type="cofactor">
    <cofactor evidence="1 6">
        <name>heme</name>
        <dbReference type="ChEBI" id="CHEBI:30413"/>
    </cofactor>
</comment>
<keyword evidence="5 6" id="KW-0408">Iron</keyword>
<name>A0AAD4Q5G4_9EURO</name>
<dbReference type="PROSITE" id="PS00086">
    <property type="entry name" value="CYTOCHROME_P450"/>
    <property type="match status" value="1"/>
</dbReference>
<dbReference type="GeneID" id="70243212"/>
<dbReference type="GO" id="GO:0020037">
    <property type="term" value="F:heme binding"/>
    <property type="evidence" value="ECO:0007669"/>
    <property type="project" value="InterPro"/>
</dbReference>
<evidence type="ECO:0000256" key="2">
    <source>
        <dbReference type="ARBA" id="ARBA00010617"/>
    </source>
</evidence>
<dbReference type="InterPro" id="IPR036396">
    <property type="entry name" value="Cyt_P450_sf"/>
</dbReference>
<evidence type="ECO:0000256" key="3">
    <source>
        <dbReference type="ARBA" id="ARBA00022723"/>
    </source>
</evidence>
<evidence type="ECO:0000313" key="10">
    <source>
        <dbReference type="Proteomes" id="UP001201262"/>
    </source>
</evidence>
<gene>
    <name evidence="9" type="ORF">BGW36DRAFT_335070</name>
</gene>
<dbReference type="InterPro" id="IPR002401">
    <property type="entry name" value="Cyt_P450_E_grp-I"/>
</dbReference>
<dbReference type="GO" id="GO:0005506">
    <property type="term" value="F:iron ion binding"/>
    <property type="evidence" value="ECO:0007669"/>
    <property type="project" value="InterPro"/>
</dbReference>
<dbReference type="GO" id="GO:0016705">
    <property type="term" value="F:oxidoreductase activity, acting on paired donors, with incorporation or reduction of molecular oxygen"/>
    <property type="evidence" value="ECO:0007669"/>
    <property type="project" value="InterPro"/>
</dbReference>
<keyword evidence="4 7" id="KW-0560">Oxidoreductase</keyword>
<dbReference type="PANTHER" id="PTHR24305:SF96">
    <property type="entry name" value="CYTOCHROME P450 MONOOXYGENASE STCB-RELATED"/>
    <property type="match status" value="1"/>
</dbReference>
<evidence type="ECO:0000256" key="8">
    <source>
        <dbReference type="SAM" id="Phobius"/>
    </source>
</evidence>
<organism evidence="9 10">
    <name type="scientific">Talaromyces proteolyticus</name>
    <dbReference type="NCBI Taxonomy" id="1131652"/>
    <lineage>
        <taxon>Eukaryota</taxon>
        <taxon>Fungi</taxon>
        <taxon>Dikarya</taxon>
        <taxon>Ascomycota</taxon>
        <taxon>Pezizomycotina</taxon>
        <taxon>Eurotiomycetes</taxon>
        <taxon>Eurotiomycetidae</taxon>
        <taxon>Eurotiales</taxon>
        <taxon>Trichocomaceae</taxon>
        <taxon>Talaromyces</taxon>
        <taxon>Talaromyces sect. Bacilispori</taxon>
    </lineage>
</organism>
<accession>A0AAD4Q5G4</accession>
<dbReference type="AlphaFoldDB" id="A0AAD4Q5G4"/>
<proteinExistence type="inferred from homology"/>
<evidence type="ECO:0000256" key="5">
    <source>
        <dbReference type="ARBA" id="ARBA00023004"/>
    </source>
</evidence>
<evidence type="ECO:0000256" key="6">
    <source>
        <dbReference type="PIRSR" id="PIRSR602401-1"/>
    </source>
</evidence>
<protein>
    <submittedName>
        <fullName evidence="9">Cytochrome P450</fullName>
    </submittedName>
</protein>
<dbReference type="Proteomes" id="UP001201262">
    <property type="component" value="Unassembled WGS sequence"/>
</dbReference>